<dbReference type="InterPro" id="IPR005122">
    <property type="entry name" value="Uracil-DNA_glycosylase-like"/>
</dbReference>
<dbReference type="OrthoDB" id="210606at2157"/>
<dbReference type="GO" id="GO:0046872">
    <property type="term" value="F:metal ion binding"/>
    <property type="evidence" value="ECO:0007669"/>
    <property type="project" value="UniProtKB-KW"/>
</dbReference>
<evidence type="ECO:0000259" key="8">
    <source>
        <dbReference type="SMART" id="SM00986"/>
    </source>
</evidence>
<evidence type="ECO:0000256" key="7">
    <source>
        <dbReference type="ARBA" id="ARBA00023204"/>
    </source>
</evidence>
<evidence type="ECO:0000256" key="6">
    <source>
        <dbReference type="ARBA" id="ARBA00023014"/>
    </source>
</evidence>
<dbReference type="AlphaFoldDB" id="A0A1H6G5I7"/>
<dbReference type="InterPro" id="IPR036895">
    <property type="entry name" value="Uracil-DNA_glycosylase-like_sf"/>
</dbReference>
<organism evidence="9 10">
    <name type="scientific">Natronorubrum sediminis</name>
    <dbReference type="NCBI Taxonomy" id="640943"/>
    <lineage>
        <taxon>Archaea</taxon>
        <taxon>Methanobacteriati</taxon>
        <taxon>Methanobacteriota</taxon>
        <taxon>Stenosarchaea group</taxon>
        <taxon>Halobacteria</taxon>
        <taxon>Halobacteriales</taxon>
        <taxon>Natrialbaceae</taxon>
        <taxon>Natronorubrum</taxon>
    </lineage>
</organism>
<evidence type="ECO:0000256" key="4">
    <source>
        <dbReference type="ARBA" id="ARBA00022801"/>
    </source>
</evidence>
<dbReference type="PANTHER" id="PTHR33693:SF1">
    <property type="entry name" value="TYPE-4 URACIL-DNA GLYCOSYLASE"/>
    <property type="match status" value="1"/>
</dbReference>
<feature type="domain" description="Uracil-DNA glycosylase-like" evidence="8">
    <location>
        <begin position="65"/>
        <end position="236"/>
    </location>
</feature>
<dbReference type="SMART" id="SM00987">
    <property type="entry name" value="UreE_C"/>
    <property type="match status" value="1"/>
</dbReference>
<dbReference type="GO" id="GO:0097506">
    <property type="term" value="F:deaminated base DNA N-glycosylase activity"/>
    <property type="evidence" value="ECO:0007669"/>
    <property type="project" value="UniProtKB-ARBA"/>
</dbReference>
<keyword evidence="10" id="KW-1185">Reference proteome</keyword>
<evidence type="ECO:0000313" key="10">
    <source>
        <dbReference type="Proteomes" id="UP000199112"/>
    </source>
</evidence>
<dbReference type="Proteomes" id="UP000199112">
    <property type="component" value="Unassembled WGS sequence"/>
</dbReference>
<proteinExistence type="predicted"/>
<dbReference type="GO" id="GO:0006281">
    <property type="term" value="P:DNA repair"/>
    <property type="evidence" value="ECO:0007669"/>
    <property type="project" value="UniProtKB-KW"/>
</dbReference>
<dbReference type="Gene3D" id="3.40.470.10">
    <property type="entry name" value="Uracil-DNA glycosylase-like domain"/>
    <property type="match status" value="1"/>
</dbReference>
<keyword evidence="1" id="KW-0004">4Fe-4S</keyword>
<keyword evidence="5" id="KW-0408">Iron</keyword>
<evidence type="ECO:0000256" key="2">
    <source>
        <dbReference type="ARBA" id="ARBA00022723"/>
    </source>
</evidence>
<protein>
    <submittedName>
        <fullName evidence="9">Uracil-DNA glycosylase, family 4</fullName>
    </submittedName>
</protein>
<keyword evidence="3" id="KW-0227">DNA damage</keyword>
<keyword evidence="4" id="KW-0378">Hydrolase</keyword>
<evidence type="ECO:0000313" key="9">
    <source>
        <dbReference type="EMBL" id="SEH17718.1"/>
    </source>
</evidence>
<dbReference type="InterPro" id="IPR051536">
    <property type="entry name" value="UDG_Type-4/5"/>
</dbReference>
<keyword evidence="2" id="KW-0479">Metal-binding</keyword>
<dbReference type="SMART" id="SM00986">
    <property type="entry name" value="UDG"/>
    <property type="match status" value="1"/>
</dbReference>
<keyword evidence="7" id="KW-0234">DNA repair</keyword>
<dbReference type="GO" id="GO:0051539">
    <property type="term" value="F:4 iron, 4 sulfur cluster binding"/>
    <property type="evidence" value="ECO:0007669"/>
    <property type="project" value="UniProtKB-KW"/>
</dbReference>
<accession>A0A1H6G5I7</accession>
<evidence type="ECO:0000256" key="1">
    <source>
        <dbReference type="ARBA" id="ARBA00022485"/>
    </source>
</evidence>
<sequence length="247" mass="27254">MSLRRPHVVDRTERPKLLAALNSSVSFDSNADGTSDPPFPSMRNVIEPNCERCPALAEHRECISWGTGPLDADVLVVGEAPGAGIPDADTWRGGNWTGKAYTSRHSGRRIRRIVDQVGYGDDAYYTNAVKCFPADPDDPSSNREPTPEERTNCRTHLVTEVETLEPTVVLATGKHATASVLAAEERELDGFLKTVLEPVRCSRLETWLVPILHPSYQDVWIGRLGYEPAEYLEAIRSTLEELCDGAP</sequence>
<keyword evidence="6" id="KW-0411">Iron-sulfur</keyword>
<reference evidence="10" key="1">
    <citation type="submission" date="2016-10" db="EMBL/GenBank/DDBJ databases">
        <authorList>
            <person name="Varghese N."/>
            <person name="Submissions S."/>
        </authorList>
    </citation>
    <scope>NUCLEOTIDE SEQUENCE [LARGE SCALE GENOMIC DNA]</scope>
    <source>
        <strain evidence="10">CGMCC 1.8981</strain>
    </source>
</reference>
<evidence type="ECO:0000256" key="5">
    <source>
        <dbReference type="ARBA" id="ARBA00023004"/>
    </source>
</evidence>
<gene>
    <name evidence="9" type="ORF">SAMN04487967_3359</name>
</gene>
<dbReference type="PANTHER" id="PTHR33693">
    <property type="entry name" value="TYPE-5 URACIL-DNA GLYCOSYLASE"/>
    <property type="match status" value="1"/>
</dbReference>
<dbReference type="Pfam" id="PF03167">
    <property type="entry name" value="UDG"/>
    <property type="match status" value="1"/>
</dbReference>
<name>A0A1H6G5I7_9EURY</name>
<evidence type="ECO:0000256" key="3">
    <source>
        <dbReference type="ARBA" id="ARBA00022763"/>
    </source>
</evidence>
<dbReference type="EMBL" id="FNWL01000004">
    <property type="protein sequence ID" value="SEH17718.1"/>
    <property type="molecule type" value="Genomic_DNA"/>
</dbReference>
<dbReference type="SUPFAM" id="SSF52141">
    <property type="entry name" value="Uracil-DNA glycosylase-like"/>
    <property type="match status" value="1"/>
</dbReference>